<dbReference type="STRING" id="1197717.BED41_04955"/>
<dbReference type="GO" id="GO:0016746">
    <property type="term" value="F:acyltransferase activity"/>
    <property type="evidence" value="ECO:0007669"/>
    <property type="project" value="UniProtKB-KW"/>
</dbReference>
<keyword evidence="5" id="KW-0472">Membrane</keyword>
<dbReference type="Pfam" id="PF03279">
    <property type="entry name" value="Lip_A_acyltrans"/>
    <property type="match status" value="1"/>
</dbReference>
<dbReference type="RefSeq" id="WP_066743681.1">
    <property type="nucleotide sequence ID" value="NZ_CP016757.1"/>
</dbReference>
<organism evidence="7 8">
    <name type="scientific">Cloacibacillus porcorum</name>
    <dbReference type="NCBI Taxonomy" id="1197717"/>
    <lineage>
        <taxon>Bacteria</taxon>
        <taxon>Thermotogati</taxon>
        <taxon>Synergistota</taxon>
        <taxon>Synergistia</taxon>
        <taxon>Synergistales</taxon>
        <taxon>Synergistaceae</taxon>
        <taxon>Cloacibacillus</taxon>
    </lineage>
</organism>
<dbReference type="EMBL" id="CP016757">
    <property type="protein sequence ID" value="ANZ44490.1"/>
    <property type="molecule type" value="Genomic_DNA"/>
</dbReference>
<evidence type="ECO:0000256" key="3">
    <source>
        <dbReference type="ARBA" id="ARBA00022519"/>
    </source>
</evidence>
<keyword evidence="4" id="KW-0808">Transferase</keyword>
<evidence type="ECO:0000313" key="8">
    <source>
        <dbReference type="Proteomes" id="UP000093044"/>
    </source>
</evidence>
<proteinExistence type="predicted"/>
<evidence type="ECO:0000313" key="7">
    <source>
        <dbReference type="EMBL" id="ANZ44490.1"/>
    </source>
</evidence>
<dbReference type="PANTHER" id="PTHR30606:SF10">
    <property type="entry name" value="PHOSPHATIDYLINOSITOL MANNOSIDE ACYLTRANSFERASE"/>
    <property type="match status" value="1"/>
</dbReference>
<comment type="subcellular location">
    <subcellularLocation>
        <location evidence="1">Cell inner membrane</location>
    </subcellularLocation>
</comment>
<evidence type="ECO:0000256" key="4">
    <source>
        <dbReference type="ARBA" id="ARBA00022679"/>
    </source>
</evidence>
<evidence type="ECO:0000256" key="1">
    <source>
        <dbReference type="ARBA" id="ARBA00004533"/>
    </source>
</evidence>
<dbReference type="GO" id="GO:0005886">
    <property type="term" value="C:plasma membrane"/>
    <property type="evidence" value="ECO:0007669"/>
    <property type="project" value="UniProtKB-SubCell"/>
</dbReference>
<reference evidence="7" key="1">
    <citation type="submission" date="2016-08" db="EMBL/GenBank/DDBJ databases">
        <title>Complete genome of Cloacibacillus porcorum.</title>
        <authorList>
            <person name="Looft T."/>
            <person name="Bayles D.O."/>
            <person name="Alt D.P."/>
        </authorList>
    </citation>
    <scope>NUCLEOTIDE SEQUENCE [LARGE SCALE GENOMIC DNA]</scope>
    <source>
        <strain evidence="7">CL-84</strain>
    </source>
</reference>
<protein>
    <recommendedName>
        <fullName evidence="9">Lipid A biosynthesis acyltransferase</fullName>
    </recommendedName>
</protein>
<evidence type="ECO:0000256" key="2">
    <source>
        <dbReference type="ARBA" id="ARBA00022475"/>
    </source>
</evidence>
<dbReference type="GO" id="GO:0009247">
    <property type="term" value="P:glycolipid biosynthetic process"/>
    <property type="evidence" value="ECO:0007669"/>
    <property type="project" value="UniProtKB-ARBA"/>
</dbReference>
<keyword evidence="2" id="KW-1003">Cell membrane</keyword>
<dbReference type="OrthoDB" id="9801955at2"/>
<evidence type="ECO:0000256" key="5">
    <source>
        <dbReference type="ARBA" id="ARBA00023136"/>
    </source>
</evidence>
<sequence>MAQSQPFIWHSLNMFRKLVCALPHEKAVALGGALGSLVARFSVRKVSEAQERCAKILGVPRERAREIVLGSYNHFGRAAAEFARMPVMADKMDSLVSSSGHEYIVEAVESKRGAILATAHIGNWEYAACWLAHQGLPINSLGTDQRDDRITELIKELRRAGGSKALGKANDLRAMMKALQNGEIIAVPVDQDAKRAGVVSPFLGSPASTPVGPAKLAAKLGCDVIPGICVRRPDGITFEMKFYPPMKGRNGEPFGKDIQASTDDLNAVISEGIRAYPDQWMWMYPRWESVERGTFDDCWD</sequence>
<evidence type="ECO:0008006" key="9">
    <source>
        <dbReference type="Google" id="ProtNLM"/>
    </source>
</evidence>
<dbReference type="InterPro" id="IPR004960">
    <property type="entry name" value="LipA_acyltrans"/>
</dbReference>
<accession>A0A1B2I3E0</accession>
<evidence type="ECO:0000256" key="6">
    <source>
        <dbReference type="ARBA" id="ARBA00023315"/>
    </source>
</evidence>
<name>A0A1B2I3E0_9BACT</name>
<keyword evidence="8" id="KW-1185">Reference proteome</keyword>
<gene>
    <name evidence="7" type="ORF">BED41_04955</name>
</gene>
<dbReference type="KEGG" id="cpor:BED41_04955"/>
<dbReference type="AlphaFoldDB" id="A0A1B2I3E0"/>
<dbReference type="PANTHER" id="PTHR30606">
    <property type="entry name" value="LIPID A BIOSYNTHESIS LAUROYL ACYLTRANSFERASE"/>
    <property type="match status" value="1"/>
</dbReference>
<dbReference type="CDD" id="cd07984">
    <property type="entry name" value="LPLAT_LABLAT-like"/>
    <property type="match status" value="1"/>
</dbReference>
<dbReference type="GeneID" id="83057204"/>
<dbReference type="Proteomes" id="UP000093044">
    <property type="component" value="Chromosome"/>
</dbReference>
<keyword evidence="6" id="KW-0012">Acyltransferase</keyword>
<keyword evidence="3" id="KW-0997">Cell inner membrane</keyword>